<accession>A0A0C3FAR7</accession>
<dbReference type="AlphaFoldDB" id="A0A0C3FAR7"/>
<keyword evidence="2" id="KW-0813">Transport</keyword>
<dbReference type="Proteomes" id="UP000054166">
    <property type="component" value="Unassembled WGS sequence"/>
</dbReference>
<evidence type="ECO:0000313" key="4">
    <source>
        <dbReference type="EMBL" id="KIM81735.1"/>
    </source>
</evidence>
<evidence type="ECO:0000256" key="2">
    <source>
        <dbReference type="PIRNR" id="PIRNR028983"/>
    </source>
</evidence>
<reference evidence="4 5" key="1">
    <citation type="submission" date="2014-04" db="EMBL/GenBank/DDBJ databases">
        <authorList>
            <consortium name="DOE Joint Genome Institute"/>
            <person name="Kuo A."/>
            <person name="Tarkka M."/>
            <person name="Buscot F."/>
            <person name="Kohler A."/>
            <person name="Nagy L.G."/>
            <person name="Floudas D."/>
            <person name="Copeland A."/>
            <person name="Barry K.W."/>
            <person name="Cichocki N."/>
            <person name="Veneault-Fourrey C."/>
            <person name="LaButti K."/>
            <person name="Lindquist E.A."/>
            <person name="Lipzen A."/>
            <person name="Lundell T."/>
            <person name="Morin E."/>
            <person name="Murat C."/>
            <person name="Sun H."/>
            <person name="Tunlid A."/>
            <person name="Henrissat B."/>
            <person name="Grigoriev I.V."/>
            <person name="Hibbett D.S."/>
            <person name="Martin F."/>
            <person name="Nordberg H.P."/>
            <person name="Cantor M.N."/>
            <person name="Hua S.X."/>
        </authorList>
    </citation>
    <scope>NUCLEOTIDE SEQUENCE [LARGE SCALE GENOMIC DNA]</scope>
    <source>
        <strain evidence="4 5">F 1598</strain>
    </source>
</reference>
<feature type="compositionally biased region" description="Acidic residues" evidence="3">
    <location>
        <begin position="12"/>
        <end position="23"/>
    </location>
</feature>
<dbReference type="GO" id="GO:0015031">
    <property type="term" value="P:protein transport"/>
    <property type="evidence" value="ECO:0007669"/>
    <property type="project" value="UniProtKB-KW"/>
</dbReference>
<dbReference type="EMBL" id="KN832997">
    <property type="protein sequence ID" value="KIM81735.1"/>
    <property type="molecule type" value="Genomic_DNA"/>
</dbReference>
<name>A0A0C3FAR7_PILCF</name>
<dbReference type="Pfam" id="PF13862">
    <property type="entry name" value="BCCIP"/>
    <property type="match status" value="1"/>
</dbReference>
<dbReference type="PANTHER" id="PTHR13261:SF0">
    <property type="entry name" value="BRCA2 AND CDKN1A-INTERACTING PROTEIN"/>
    <property type="match status" value="1"/>
</dbReference>
<organism evidence="4 5">
    <name type="scientific">Piloderma croceum (strain F 1598)</name>
    <dbReference type="NCBI Taxonomy" id="765440"/>
    <lineage>
        <taxon>Eukaryota</taxon>
        <taxon>Fungi</taxon>
        <taxon>Dikarya</taxon>
        <taxon>Basidiomycota</taxon>
        <taxon>Agaricomycotina</taxon>
        <taxon>Agaricomycetes</taxon>
        <taxon>Agaricomycetidae</taxon>
        <taxon>Atheliales</taxon>
        <taxon>Atheliaceae</taxon>
        <taxon>Piloderma</taxon>
    </lineage>
</organism>
<dbReference type="PANTHER" id="PTHR13261">
    <property type="entry name" value="BRCA2 AND CDKN1A INTERACTING PROTEIN"/>
    <property type="match status" value="1"/>
</dbReference>
<comment type="similarity">
    <text evidence="1 2">Belongs to the BCP1 family.</text>
</comment>
<evidence type="ECO:0000256" key="1">
    <source>
        <dbReference type="ARBA" id="ARBA00006781"/>
    </source>
</evidence>
<dbReference type="STRING" id="765440.A0A0C3FAR7"/>
<evidence type="ECO:0000256" key="3">
    <source>
        <dbReference type="SAM" id="MobiDB-lite"/>
    </source>
</evidence>
<dbReference type="OrthoDB" id="27543at2759"/>
<proteinExistence type="inferred from homology"/>
<sequence>MSKRKQSTANNDDGDDDEPSTIDVDFDFFDPNPQTDYHALLRLLRQLFLPNHDSPADPEIDLHGLAELVLAQPLVGTTIKTDGRESDPLAVLTVLNLSVHQENPSIKSLIAYILNKSSTNKPLHTILQSLLPTPNNPNPNSAHVGFVFSERLINMPVQVVPPMYRMLADEIKWALDDNEPYTFSHLIFISRTYRLSPEEEEEEEQLSQPPPPSHPAKRQKASNTQSSARGLGVAADGIYPFHPEDEYIQKLASHTHDYPLHPTHQNTNAPPREKDAFGLDTRGRMMLLPAERFLEVVSGLSEVYGVDVAGGGGVGVNT</sequence>
<dbReference type="InParanoid" id="A0A0C3FAR7"/>
<keyword evidence="5" id="KW-1185">Reference proteome</keyword>
<comment type="subcellular location">
    <subcellularLocation>
        <location evidence="2">Nucleus</location>
    </subcellularLocation>
</comment>
<reference evidence="5" key="2">
    <citation type="submission" date="2015-01" db="EMBL/GenBank/DDBJ databases">
        <title>Evolutionary Origins and Diversification of the Mycorrhizal Mutualists.</title>
        <authorList>
            <consortium name="DOE Joint Genome Institute"/>
            <consortium name="Mycorrhizal Genomics Consortium"/>
            <person name="Kohler A."/>
            <person name="Kuo A."/>
            <person name="Nagy L.G."/>
            <person name="Floudas D."/>
            <person name="Copeland A."/>
            <person name="Barry K.W."/>
            <person name="Cichocki N."/>
            <person name="Veneault-Fourrey C."/>
            <person name="LaButti K."/>
            <person name="Lindquist E.A."/>
            <person name="Lipzen A."/>
            <person name="Lundell T."/>
            <person name="Morin E."/>
            <person name="Murat C."/>
            <person name="Riley R."/>
            <person name="Ohm R."/>
            <person name="Sun H."/>
            <person name="Tunlid A."/>
            <person name="Henrissat B."/>
            <person name="Grigoriev I.V."/>
            <person name="Hibbett D.S."/>
            <person name="Martin F."/>
        </authorList>
    </citation>
    <scope>NUCLEOTIDE SEQUENCE [LARGE SCALE GENOMIC DNA]</scope>
    <source>
        <strain evidence="5">F 1598</strain>
    </source>
</reference>
<comment type="function">
    <text evidence="2">Involved in nuclear export, actin cytoskeleton organization and vesicular transport.</text>
</comment>
<dbReference type="GO" id="GO:0005634">
    <property type="term" value="C:nucleus"/>
    <property type="evidence" value="ECO:0007669"/>
    <property type="project" value="UniProtKB-SubCell"/>
</dbReference>
<gene>
    <name evidence="4" type="ORF">PILCRDRAFT_97612</name>
</gene>
<dbReference type="FunCoup" id="A0A0C3FAR7">
    <property type="interactions" value="765"/>
</dbReference>
<dbReference type="HOGENOM" id="CLU_068770_2_0_1"/>
<keyword evidence="2" id="KW-0653">Protein transport</keyword>
<keyword evidence="2" id="KW-0539">Nucleus</keyword>
<feature type="region of interest" description="Disordered" evidence="3">
    <location>
        <begin position="1"/>
        <end position="23"/>
    </location>
</feature>
<protein>
    <recommendedName>
        <fullName evidence="2">Protein BCP1</fullName>
    </recommendedName>
</protein>
<dbReference type="PIRSF" id="PIRSF028983">
    <property type="entry name" value="BCP1"/>
    <property type="match status" value="1"/>
</dbReference>
<evidence type="ECO:0000313" key="5">
    <source>
        <dbReference type="Proteomes" id="UP000054166"/>
    </source>
</evidence>
<feature type="region of interest" description="Disordered" evidence="3">
    <location>
        <begin position="198"/>
        <end position="228"/>
    </location>
</feature>
<dbReference type="InterPro" id="IPR025602">
    <property type="entry name" value="BCP1_family"/>
</dbReference>